<evidence type="ECO:0000313" key="4">
    <source>
        <dbReference type="EMBL" id="RDW58607.1"/>
    </source>
</evidence>
<evidence type="ECO:0000256" key="1">
    <source>
        <dbReference type="ARBA" id="ARBA00006484"/>
    </source>
</evidence>
<dbReference type="OrthoDB" id="1933717at2759"/>
<dbReference type="CDD" id="cd05233">
    <property type="entry name" value="SDR_c"/>
    <property type="match status" value="1"/>
</dbReference>
<sequence length="302" mass="33395">MTMSAQDPSLRETNWPTVAAYVSSHKDTYPFIDPTKADLTGKSVFITGASKGIGRAVAISFATAGCSKLLLAARSDLADVETAVKDAAKKANRPPPLVHILQVDVTSEDSVRAAAEAAADLLGGSLDVLINNAGYLEEWKPIVESKPSEWWKTWEVNIKGTYLIAHYFLPMLLKSQTKTIINISSGGSQVIFSGASGYQTSKFALCRLTEFMDKEYYQQGLIAISVHPGAVKTELALNMPKDRIDILTDTAELPADTLVWLSRERRDWLSGRFVSVSWDMEQLEQKKQDILQRNLLKFRVLI</sequence>
<dbReference type="PANTHER" id="PTHR42760">
    <property type="entry name" value="SHORT-CHAIN DEHYDROGENASES/REDUCTASES FAMILY MEMBER"/>
    <property type="match status" value="1"/>
</dbReference>
<dbReference type="SUPFAM" id="SSF51735">
    <property type="entry name" value="NAD(P)-binding Rossmann-fold domains"/>
    <property type="match status" value="1"/>
</dbReference>
<dbReference type="InterPro" id="IPR002347">
    <property type="entry name" value="SDR_fam"/>
</dbReference>
<protein>
    <submittedName>
        <fullName evidence="4">NAD(P)-binding protein-24</fullName>
    </submittedName>
</protein>
<accession>A0A3D8QAB3</accession>
<keyword evidence="2" id="KW-0560">Oxidoreductase</keyword>
<dbReference type="Gene3D" id="3.40.50.720">
    <property type="entry name" value="NAD(P)-binding Rossmann-like Domain"/>
    <property type="match status" value="1"/>
</dbReference>
<dbReference type="Proteomes" id="UP000256645">
    <property type="component" value="Unassembled WGS sequence"/>
</dbReference>
<reference evidence="4 5" key="1">
    <citation type="journal article" date="2018" name="IMA Fungus">
        <title>IMA Genome-F 9: Draft genome sequence of Annulohypoxylon stygium, Aspergillus mulundensis, Berkeleyomyces basicola (syn. Thielaviopsis basicola), Ceratocystis smalleyi, two Cercospora beticola strains, Coleophoma cylindrospora, Fusarium fracticaudum, Phialophora cf. hyalina, and Morchella septimelata.</title>
        <authorList>
            <person name="Wingfield B.D."/>
            <person name="Bills G.F."/>
            <person name="Dong Y."/>
            <person name="Huang W."/>
            <person name="Nel W.J."/>
            <person name="Swalarsk-Parry B.S."/>
            <person name="Vaghefi N."/>
            <person name="Wilken P.M."/>
            <person name="An Z."/>
            <person name="de Beer Z.W."/>
            <person name="De Vos L."/>
            <person name="Chen L."/>
            <person name="Duong T.A."/>
            <person name="Gao Y."/>
            <person name="Hammerbacher A."/>
            <person name="Kikkert J.R."/>
            <person name="Li Y."/>
            <person name="Li H."/>
            <person name="Li K."/>
            <person name="Li Q."/>
            <person name="Liu X."/>
            <person name="Ma X."/>
            <person name="Naidoo K."/>
            <person name="Pethybridge S.J."/>
            <person name="Sun J."/>
            <person name="Steenkamp E.T."/>
            <person name="van der Nest M.A."/>
            <person name="van Wyk S."/>
            <person name="Wingfield M.J."/>
            <person name="Xiong C."/>
            <person name="Yue Q."/>
            <person name="Zhang X."/>
        </authorList>
    </citation>
    <scope>NUCLEOTIDE SEQUENCE [LARGE SCALE GENOMIC DNA]</scope>
    <source>
        <strain evidence="4 5">BP6252</strain>
    </source>
</reference>
<gene>
    <name evidence="4" type="ORF">BP6252_13083</name>
</gene>
<proteinExistence type="inferred from homology"/>
<dbReference type="PANTHER" id="PTHR42760:SF37">
    <property type="entry name" value="CLAVALDEHYDE DEHYDROGENASE"/>
    <property type="match status" value="1"/>
</dbReference>
<dbReference type="EMBL" id="PDLM01000017">
    <property type="protein sequence ID" value="RDW58607.1"/>
    <property type="molecule type" value="Genomic_DNA"/>
</dbReference>
<dbReference type="STRING" id="1849047.A0A3D8QAB3"/>
<dbReference type="Pfam" id="PF00106">
    <property type="entry name" value="adh_short"/>
    <property type="match status" value="1"/>
</dbReference>
<evidence type="ECO:0000313" key="5">
    <source>
        <dbReference type="Proteomes" id="UP000256645"/>
    </source>
</evidence>
<evidence type="ECO:0000256" key="2">
    <source>
        <dbReference type="ARBA" id="ARBA00023002"/>
    </source>
</evidence>
<evidence type="ECO:0000256" key="3">
    <source>
        <dbReference type="RuleBase" id="RU000363"/>
    </source>
</evidence>
<dbReference type="InterPro" id="IPR036291">
    <property type="entry name" value="NAD(P)-bd_dom_sf"/>
</dbReference>
<comment type="caution">
    <text evidence="4">The sequence shown here is derived from an EMBL/GenBank/DDBJ whole genome shotgun (WGS) entry which is preliminary data.</text>
</comment>
<keyword evidence="5" id="KW-1185">Reference proteome</keyword>
<dbReference type="PRINTS" id="PR00080">
    <property type="entry name" value="SDRFAMILY"/>
</dbReference>
<name>A0A3D8QAB3_9HELO</name>
<dbReference type="GO" id="GO:0016616">
    <property type="term" value="F:oxidoreductase activity, acting on the CH-OH group of donors, NAD or NADP as acceptor"/>
    <property type="evidence" value="ECO:0007669"/>
    <property type="project" value="TreeGrafter"/>
</dbReference>
<dbReference type="PRINTS" id="PR00081">
    <property type="entry name" value="GDHRDH"/>
</dbReference>
<organism evidence="4 5">
    <name type="scientific">Coleophoma cylindrospora</name>
    <dbReference type="NCBI Taxonomy" id="1849047"/>
    <lineage>
        <taxon>Eukaryota</taxon>
        <taxon>Fungi</taxon>
        <taxon>Dikarya</taxon>
        <taxon>Ascomycota</taxon>
        <taxon>Pezizomycotina</taxon>
        <taxon>Leotiomycetes</taxon>
        <taxon>Helotiales</taxon>
        <taxon>Dermateaceae</taxon>
        <taxon>Coleophoma</taxon>
    </lineage>
</organism>
<comment type="similarity">
    <text evidence="1 3">Belongs to the short-chain dehydrogenases/reductases (SDR) family.</text>
</comment>
<dbReference type="AlphaFoldDB" id="A0A3D8QAB3"/>